<feature type="transmembrane region" description="Helical" evidence="2">
    <location>
        <begin position="129"/>
        <end position="146"/>
    </location>
</feature>
<protein>
    <submittedName>
        <fullName evidence="3">DMT family transporter</fullName>
    </submittedName>
</protein>
<dbReference type="SUPFAM" id="SSF103481">
    <property type="entry name" value="Multidrug resistance efflux transporter EmrE"/>
    <property type="match status" value="1"/>
</dbReference>
<dbReference type="NCBIfam" id="NF038012">
    <property type="entry name" value="DMT_1"/>
    <property type="match status" value="1"/>
</dbReference>
<keyword evidence="2" id="KW-0812">Transmembrane</keyword>
<gene>
    <name evidence="3" type="ORF">QCN29_04245</name>
</gene>
<dbReference type="RefSeq" id="WP_279926312.1">
    <property type="nucleotide sequence ID" value="NZ_JARWBG010000003.1"/>
</dbReference>
<comment type="caution">
    <text evidence="3">The sequence shown here is derived from an EMBL/GenBank/DDBJ whole genome shotgun (WGS) entry which is preliminary data.</text>
</comment>
<sequence length="334" mass="33480">MSTLAPAVLLSLLSALAYAGGAILQERVAATSPAHPYAPLHQARWWAAVALNGLGAVLHVLALAYGPLSAVQPLGALTIVFALPMAALFVRRRAPAAAWRGALVATAGLAGLLALTGPADSRSLDGAERGLLAAATLGGVTLLFLLAQGVHRGAMRSVLLAGAAGAAFGIASVFTKTVSVDWSWSAPLAQWPSLLVVAVLAVGGLLLSQASYRGAGLAAPLATVTVVNPVAATAVGVTLFGETFRFGALGTVLALASGAVAAAGLIMLTRQRLRPAAVPAQPSEERAAQPSGPLRSDGDAARPEVGKGIDVRAVPGSRAHLEVEVRSRAVAGGP</sequence>
<feature type="transmembrane region" description="Helical" evidence="2">
    <location>
        <begin position="219"/>
        <end position="240"/>
    </location>
</feature>
<evidence type="ECO:0000256" key="1">
    <source>
        <dbReference type="SAM" id="MobiDB-lite"/>
    </source>
</evidence>
<dbReference type="Proteomes" id="UP001223144">
    <property type="component" value="Unassembled WGS sequence"/>
</dbReference>
<feature type="transmembrane region" description="Helical" evidence="2">
    <location>
        <begin position="6"/>
        <end position="24"/>
    </location>
</feature>
<dbReference type="PANTHER" id="PTHR40761">
    <property type="entry name" value="CONSERVED INTEGRAL MEMBRANE ALANINE VALINE AND LEUCINE RICH PROTEIN-RELATED"/>
    <property type="match status" value="1"/>
</dbReference>
<dbReference type="InterPro" id="IPR037185">
    <property type="entry name" value="EmrE-like"/>
</dbReference>
<accession>A0ABT6HJF5</accession>
<reference evidence="3 4" key="1">
    <citation type="submission" date="2023-04" db="EMBL/GenBank/DDBJ databases">
        <title>Streptomyces chengmaiensis sp. nov. isolated from the stem of mangrove plant in Hainan.</title>
        <authorList>
            <person name="Huang X."/>
            <person name="Zhou S."/>
            <person name="Chu X."/>
            <person name="Xie Y."/>
            <person name="Lin Y."/>
        </authorList>
    </citation>
    <scope>NUCLEOTIDE SEQUENCE [LARGE SCALE GENOMIC DNA]</scope>
    <source>
        <strain evidence="3 4">HNM0663</strain>
    </source>
</reference>
<feature type="transmembrane region" description="Helical" evidence="2">
    <location>
        <begin position="97"/>
        <end position="117"/>
    </location>
</feature>
<feature type="transmembrane region" description="Helical" evidence="2">
    <location>
        <begin position="45"/>
        <end position="65"/>
    </location>
</feature>
<dbReference type="EMBL" id="JARWBG010000003">
    <property type="protein sequence ID" value="MDH2388009.1"/>
    <property type="molecule type" value="Genomic_DNA"/>
</dbReference>
<evidence type="ECO:0000313" key="4">
    <source>
        <dbReference type="Proteomes" id="UP001223144"/>
    </source>
</evidence>
<feature type="transmembrane region" description="Helical" evidence="2">
    <location>
        <begin position="158"/>
        <end position="176"/>
    </location>
</feature>
<evidence type="ECO:0000313" key="3">
    <source>
        <dbReference type="EMBL" id="MDH2388009.1"/>
    </source>
</evidence>
<keyword evidence="2" id="KW-1133">Transmembrane helix</keyword>
<feature type="transmembrane region" description="Helical" evidence="2">
    <location>
        <begin position="188"/>
        <end position="207"/>
    </location>
</feature>
<organism evidence="3 4">
    <name type="scientific">Streptomyces chengmaiensis</name>
    <dbReference type="NCBI Taxonomy" id="3040919"/>
    <lineage>
        <taxon>Bacteria</taxon>
        <taxon>Bacillati</taxon>
        <taxon>Actinomycetota</taxon>
        <taxon>Actinomycetes</taxon>
        <taxon>Kitasatosporales</taxon>
        <taxon>Streptomycetaceae</taxon>
        <taxon>Streptomyces</taxon>
    </lineage>
</organism>
<evidence type="ECO:0000256" key="2">
    <source>
        <dbReference type="SAM" id="Phobius"/>
    </source>
</evidence>
<feature type="transmembrane region" description="Helical" evidence="2">
    <location>
        <begin position="246"/>
        <end position="268"/>
    </location>
</feature>
<proteinExistence type="predicted"/>
<dbReference type="PANTHER" id="PTHR40761:SF1">
    <property type="entry name" value="CONSERVED INTEGRAL MEMBRANE ALANINE VALINE AND LEUCINE RICH PROTEIN-RELATED"/>
    <property type="match status" value="1"/>
</dbReference>
<keyword evidence="4" id="KW-1185">Reference proteome</keyword>
<keyword evidence="2" id="KW-0472">Membrane</keyword>
<name>A0ABT6HJF5_9ACTN</name>
<feature type="transmembrane region" description="Helical" evidence="2">
    <location>
        <begin position="71"/>
        <end position="90"/>
    </location>
</feature>
<feature type="compositionally biased region" description="Basic and acidic residues" evidence="1">
    <location>
        <begin position="296"/>
        <end position="310"/>
    </location>
</feature>
<feature type="region of interest" description="Disordered" evidence="1">
    <location>
        <begin position="277"/>
        <end position="311"/>
    </location>
</feature>